<evidence type="ECO:0000256" key="9">
    <source>
        <dbReference type="ARBA" id="ARBA00022777"/>
    </source>
</evidence>
<evidence type="ECO:0000256" key="6">
    <source>
        <dbReference type="ARBA" id="ARBA00022679"/>
    </source>
</evidence>
<evidence type="ECO:0000259" key="21">
    <source>
        <dbReference type="PROSITE" id="PS50112"/>
    </source>
</evidence>
<feature type="transmembrane region" description="Helical" evidence="18">
    <location>
        <begin position="250"/>
        <end position="274"/>
    </location>
</feature>
<feature type="domain" description="Histidine kinase" evidence="19">
    <location>
        <begin position="445"/>
        <end position="668"/>
    </location>
</feature>
<comment type="subunit">
    <text evidence="14">At low DSF concentrations, interacts with RpfF.</text>
</comment>
<keyword evidence="24" id="KW-1185">Reference proteome</keyword>
<dbReference type="CDD" id="cd00082">
    <property type="entry name" value="HisKA"/>
    <property type="match status" value="1"/>
</dbReference>
<dbReference type="InterPro" id="IPR036097">
    <property type="entry name" value="HisK_dim/P_sf"/>
</dbReference>
<dbReference type="SMART" id="SM00091">
    <property type="entry name" value="PAS"/>
    <property type="match status" value="1"/>
</dbReference>
<evidence type="ECO:0000259" key="20">
    <source>
        <dbReference type="PROSITE" id="PS50110"/>
    </source>
</evidence>
<dbReference type="SMART" id="SM00448">
    <property type="entry name" value="REC"/>
    <property type="match status" value="1"/>
</dbReference>
<gene>
    <name evidence="23" type="ORF">GF1_09960</name>
</gene>
<dbReference type="InterPro" id="IPR000014">
    <property type="entry name" value="PAS"/>
</dbReference>
<dbReference type="Pfam" id="PF00072">
    <property type="entry name" value="Response_reg"/>
    <property type="match status" value="1"/>
</dbReference>
<feature type="domain" description="Response regulatory" evidence="20">
    <location>
        <begin position="692"/>
        <end position="810"/>
    </location>
</feature>
<dbReference type="PANTHER" id="PTHR45339:SF1">
    <property type="entry name" value="HYBRID SIGNAL TRANSDUCTION HISTIDINE KINASE J"/>
    <property type="match status" value="1"/>
</dbReference>
<dbReference type="NCBIfam" id="TIGR00229">
    <property type="entry name" value="sensory_box"/>
    <property type="match status" value="1"/>
</dbReference>
<dbReference type="PROSITE" id="PS50109">
    <property type="entry name" value="HIS_KIN"/>
    <property type="match status" value="1"/>
</dbReference>
<keyword evidence="11 18" id="KW-1133">Transmembrane helix</keyword>
<evidence type="ECO:0000256" key="15">
    <source>
        <dbReference type="ARBA" id="ARBA00068150"/>
    </source>
</evidence>
<dbReference type="SUPFAM" id="SSF103190">
    <property type="entry name" value="Sensory domain-like"/>
    <property type="match status" value="1"/>
</dbReference>
<dbReference type="InterPro" id="IPR011006">
    <property type="entry name" value="CheY-like_superfamily"/>
</dbReference>
<keyword evidence="13 18" id="KW-0472">Membrane</keyword>
<evidence type="ECO:0000313" key="23">
    <source>
        <dbReference type="EMBL" id="BCO08620.1"/>
    </source>
</evidence>
<keyword evidence="4" id="KW-1003">Cell membrane</keyword>
<dbReference type="SMART" id="SM00086">
    <property type="entry name" value="PAC"/>
    <property type="match status" value="1"/>
</dbReference>
<dbReference type="PRINTS" id="PR00344">
    <property type="entry name" value="BCTRLSENSOR"/>
</dbReference>
<dbReference type="InterPro" id="IPR004358">
    <property type="entry name" value="Sig_transdc_His_kin-like_C"/>
</dbReference>
<evidence type="ECO:0000259" key="19">
    <source>
        <dbReference type="PROSITE" id="PS50109"/>
    </source>
</evidence>
<feature type="domain" description="PAC" evidence="22">
    <location>
        <begin position="376"/>
        <end position="427"/>
    </location>
</feature>
<dbReference type="InterPro" id="IPR033479">
    <property type="entry name" value="dCache_1"/>
</dbReference>
<sequence>MIYSARLETALKHIVFEIDEFIVIHLGQAASRLAGSLLVRQACGGDTPVDETDLIRVLSTARDVLDAAIVYVMDSDGTVIASSPYGDGQTLTGKNYRFRPYFTRAMAGEPFQYAAVGVTTNKRGIYFSAPVFAGDKTTPAGVVVVKAGLEPIDSFMEVLSDEQVGLLLSPHGIVLSATDPDLLFKAAFPLSSEELTRLRASRQFSDHPLDPLPFQLTDSVVEWNTTRYLLNMAPLALNGWKMAVLYPAPYPLFAVLLGCLAVLGFGLTAFFMIIQRHKEHLLVDEVRQGRLERRRAEADRREAMQELETILSASLVGIALVRDGRVTNVNEQLGKIFGYTRNEVLGADVRDFFPSRESFRSFVHQFGRQMARRDLEHVEYQLQRKDGTVIDCLLSGKAIAGPDLREGMVWVVADITRRKQVERDLEKAREQAEAASQAKGEFLANMSHEIRTPMNGIIGLTDLLLASELTKTQRQQLELIRVSSDRLMYIINDILDFSKVEAGRMQLDHQPFVLRDLLADLSGNLQVQAREKGLSFGIDIDDKVPESLVGDPARLSQILMNLAGNGIKFTREGGVRIKVDLEKIDSETDRAWLSFTVADTGIGIASKDQEAVFEAFVQADTSHSRHFGGTGLGLSISRRLVDLMGGAIALESEQGKGTIFTVRIPFTVVSGRVAADGGGRLTEIPPDSPGGAILLVEDEYINTTLAVTLLEQAGYQVSVASSSREAVTSWQAGQFDCILMDIQMPDMDGLEATMRIRKIEQERGGHITIIAMTAHAMEEDRAQCLAAGMDDYIAKPIDAASLLALLRKYLSSGGRSAQTPPVSEENR</sequence>
<dbReference type="Pfam" id="PF02518">
    <property type="entry name" value="HATPase_c"/>
    <property type="match status" value="1"/>
</dbReference>
<dbReference type="SUPFAM" id="SSF55785">
    <property type="entry name" value="PYP-like sensor domain (PAS domain)"/>
    <property type="match status" value="1"/>
</dbReference>
<dbReference type="Gene3D" id="3.30.565.10">
    <property type="entry name" value="Histidine kinase-like ATPase, C-terminal domain"/>
    <property type="match status" value="1"/>
</dbReference>
<evidence type="ECO:0000256" key="14">
    <source>
        <dbReference type="ARBA" id="ARBA00064003"/>
    </source>
</evidence>
<organism evidence="23 24">
    <name type="scientific">Desulfolithobacter dissulfuricans</name>
    <dbReference type="NCBI Taxonomy" id="2795293"/>
    <lineage>
        <taxon>Bacteria</taxon>
        <taxon>Pseudomonadati</taxon>
        <taxon>Thermodesulfobacteriota</taxon>
        <taxon>Desulfobulbia</taxon>
        <taxon>Desulfobulbales</taxon>
        <taxon>Desulfobulbaceae</taxon>
        <taxon>Desulfolithobacter</taxon>
    </lineage>
</organism>
<evidence type="ECO:0000259" key="22">
    <source>
        <dbReference type="PROSITE" id="PS50113"/>
    </source>
</evidence>
<dbReference type="PROSITE" id="PS50112">
    <property type="entry name" value="PAS"/>
    <property type="match status" value="1"/>
</dbReference>
<dbReference type="GO" id="GO:0000155">
    <property type="term" value="F:phosphorelay sensor kinase activity"/>
    <property type="evidence" value="ECO:0007669"/>
    <property type="project" value="InterPro"/>
</dbReference>
<dbReference type="FunFam" id="1.10.287.130:FF:000002">
    <property type="entry name" value="Two-component osmosensing histidine kinase"/>
    <property type="match status" value="1"/>
</dbReference>
<feature type="modified residue" description="4-aspartylphosphate" evidence="16">
    <location>
        <position position="741"/>
    </location>
</feature>
<dbReference type="InterPro" id="IPR029151">
    <property type="entry name" value="Sensor-like_sf"/>
</dbReference>
<evidence type="ECO:0000256" key="2">
    <source>
        <dbReference type="ARBA" id="ARBA00004651"/>
    </source>
</evidence>
<dbReference type="InterPro" id="IPR000700">
    <property type="entry name" value="PAS-assoc_C"/>
</dbReference>
<feature type="domain" description="PAS" evidence="21">
    <location>
        <begin position="323"/>
        <end position="353"/>
    </location>
</feature>
<dbReference type="SUPFAM" id="SSF47384">
    <property type="entry name" value="Homodimeric domain of signal transducing histidine kinase"/>
    <property type="match status" value="1"/>
</dbReference>
<evidence type="ECO:0000256" key="4">
    <source>
        <dbReference type="ARBA" id="ARBA00022475"/>
    </source>
</evidence>
<dbReference type="PANTHER" id="PTHR45339">
    <property type="entry name" value="HYBRID SIGNAL TRANSDUCTION HISTIDINE KINASE J"/>
    <property type="match status" value="1"/>
</dbReference>
<dbReference type="FunFam" id="3.30.565.10:FF:000010">
    <property type="entry name" value="Sensor histidine kinase RcsC"/>
    <property type="match status" value="1"/>
</dbReference>
<comment type="subcellular location">
    <subcellularLocation>
        <location evidence="2">Cell membrane</location>
        <topology evidence="2">Multi-pass membrane protein</topology>
    </subcellularLocation>
</comment>
<keyword evidence="10" id="KW-0067">ATP-binding</keyword>
<dbReference type="InterPro" id="IPR035965">
    <property type="entry name" value="PAS-like_dom_sf"/>
</dbReference>
<dbReference type="Pfam" id="PF13426">
    <property type="entry name" value="PAS_9"/>
    <property type="match status" value="1"/>
</dbReference>
<evidence type="ECO:0000313" key="24">
    <source>
        <dbReference type="Proteomes" id="UP001063350"/>
    </source>
</evidence>
<reference evidence="23" key="1">
    <citation type="submission" date="2020-12" db="EMBL/GenBank/DDBJ databases">
        <title>Desulfobium dissulfuricans gen. nov., sp. nov., a novel mesophilic, sulfate-reducing bacterium isolated from a deep-sea hydrothermal vent.</title>
        <authorList>
            <person name="Hashimoto Y."/>
            <person name="Tame A."/>
            <person name="Sawayama S."/>
            <person name="Miyazaki J."/>
            <person name="Takai K."/>
            <person name="Nakagawa S."/>
        </authorList>
    </citation>
    <scope>NUCLEOTIDE SEQUENCE</scope>
    <source>
        <strain evidence="23">GF1</strain>
    </source>
</reference>
<dbReference type="PROSITE" id="PS50113">
    <property type="entry name" value="PAC"/>
    <property type="match status" value="1"/>
</dbReference>
<evidence type="ECO:0000256" key="18">
    <source>
        <dbReference type="SAM" id="Phobius"/>
    </source>
</evidence>
<dbReference type="AlphaFoldDB" id="A0A915XHZ6"/>
<keyword evidence="6" id="KW-0808">Transferase</keyword>
<dbReference type="InterPro" id="IPR005467">
    <property type="entry name" value="His_kinase_dom"/>
</dbReference>
<dbReference type="EC" id="2.7.13.3" evidence="3"/>
<evidence type="ECO:0000256" key="10">
    <source>
        <dbReference type="ARBA" id="ARBA00022840"/>
    </source>
</evidence>
<dbReference type="EMBL" id="AP024233">
    <property type="protein sequence ID" value="BCO08620.1"/>
    <property type="molecule type" value="Genomic_DNA"/>
</dbReference>
<dbReference type="CDD" id="cd16922">
    <property type="entry name" value="HATPase_EvgS-ArcB-TorS-like"/>
    <property type="match status" value="1"/>
</dbReference>
<keyword evidence="7 18" id="KW-0812">Transmembrane</keyword>
<evidence type="ECO:0000256" key="13">
    <source>
        <dbReference type="ARBA" id="ARBA00023136"/>
    </source>
</evidence>
<evidence type="ECO:0000256" key="16">
    <source>
        <dbReference type="PROSITE-ProRule" id="PRU00169"/>
    </source>
</evidence>
<evidence type="ECO:0000256" key="17">
    <source>
        <dbReference type="SAM" id="Coils"/>
    </source>
</evidence>
<evidence type="ECO:0000256" key="1">
    <source>
        <dbReference type="ARBA" id="ARBA00000085"/>
    </source>
</evidence>
<evidence type="ECO:0000256" key="8">
    <source>
        <dbReference type="ARBA" id="ARBA00022741"/>
    </source>
</evidence>
<evidence type="ECO:0000256" key="7">
    <source>
        <dbReference type="ARBA" id="ARBA00022692"/>
    </source>
</evidence>
<protein>
    <recommendedName>
        <fullName evidence="15">Sensory/regulatory protein RpfC</fullName>
        <ecNumber evidence="3">2.7.13.3</ecNumber>
    </recommendedName>
</protein>
<dbReference type="Gene3D" id="3.40.50.2300">
    <property type="match status" value="1"/>
</dbReference>
<feature type="coiled-coil region" evidence="17">
    <location>
        <begin position="418"/>
        <end position="445"/>
    </location>
</feature>
<dbReference type="Pfam" id="PF00512">
    <property type="entry name" value="HisKA"/>
    <property type="match status" value="1"/>
</dbReference>
<keyword evidence="5 16" id="KW-0597">Phosphoprotein</keyword>
<dbReference type="InterPro" id="IPR001610">
    <property type="entry name" value="PAC"/>
</dbReference>
<dbReference type="InterPro" id="IPR003594">
    <property type="entry name" value="HATPase_dom"/>
</dbReference>
<keyword evidence="12" id="KW-0902">Two-component regulatory system</keyword>
<dbReference type="KEGG" id="ddu:GF1_09960"/>
<name>A0A915XHZ6_9BACT</name>
<dbReference type="SUPFAM" id="SSF55874">
    <property type="entry name" value="ATPase domain of HSP90 chaperone/DNA topoisomerase II/histidine kinase"/>
    <property type="match status" value="1"/>
</dbReference>
<dbReference type="Proteomes" id="UP001063350">
    <property type="component" value="Chromosome"/>
</dbReference>
<dbReference type="SUPFAM" id="SSF52172">
    <property type="entry name" value="CheY-like"/>
    <property type="match status" value="1"/>
</dbReference>
<dbReference type="PROSITE" id="PS50110">
    <property type="entry name" value="RESPONSE_REGULATORY"/>
    <property type="match status" value="1"/>
</dbReference>
<dbReference type="Pfam" id="PF02743">
    <property type="entry name" value="dCache_1"/>
    <property type="match status" value="1"/>
</dbReference>
<dbReference type="GO" id="GO:0005524">
    <property type="term" value="F:ATP binding"/>
    <property type="evidence" value="ECO:0007669"/>
    <property type="project" value="UniProtKB-KW"/>
</dbReference>
<dbReference type="Gene3D" id="3.30.450.20">
    <property type="entry name" value="PAS domain"/>
    <property type="match status" value="3"/>
</dbReference>
<dbReference type="InterPro" id="IPR036890">
    <property type="entry name" value="HATPase_C_sf"/>
</dbReference>
<keyword evidence="17" id="KW-0175">Coiled coil</keyword>
<accession>A0A915XHZ6</accession>
<dbReference type="CDD" id="cd00130">
    <property type="entry name" value="PAS"/>
    <property type="match status" value="1"/>
</dbReference>
<dbReference type="SMART" id="SM00387">
    <property type="entry name" value="HATPase_c"/>
    <property type="match status" value="1"/>
</dbReference>
<proteinExistence type="predicted"/>
<evidence type="ECO:0000256" key="12">
    <source>
        <dbReference type="ARBA" id="ARBA00023012"/>
    </source>
</evidence>
<dbReference type="InterPro" id="IPR001789">
    <property type="entry name" value="Sig_transdc_resp-reg_receiver"/>
</dbReference>
<keyword evidence="8" id="KW-0547">Nucleotide-binding</keyword>
<dbReference type="Gene3D" id="1.10.287.130">
    <property type="match status" value="1"/>
</dbReference>
<evidence type="ECO:0000256" key="3">
    <source>
        <dbReference type="ARBA" id="ARBA00012438"/>
    </source>
</evidence>
<comment type="catalytic activity">
    <reaction evidence="1">
        <text>ATP + protein L-histidine = ADP + protein N-phospho-L-histidine.</text>
        <dbReference type="EC" id="2.7.13.3"/>
    </reaction>
</comment>
<evidence type="ECO:0000256" key="5">
    <source>
        <dbReference type="ARBA" id="ARBA00022553"/>
    </source>
</evidence>
<dbReference type="SMART" id="SM00388">
    <property type="entry name" value="HisKA"/>
    <property type="match status" value="1"/>
</dbReference>
<keyword evidence="9" id="KW-0418">Kinase</keyword>
<dbReference type="InterPro" id="IPR003661">
    <property type="entry name" value="HisK_dim/P_dom"/>
</dbReference>
<feature type="coiled-coil region" evidence="17">
    <location>
        <begin position="286"/>
        <end position="313"/>
    </location>
</feature>
<dbReference type="GO" id="GO:0005886">
    <property type="term" value="C:plasma membrane"/>
    <property type="evidence" value="ECO:0007669"/>
    <property type="project" value="UniProtKB-SubCell"/>
</dbReference>
<evidence type="ECO:0000256" key="11">
    <source>
        <dbReference type="ARBA" id="ARBA00022989"/>
    </source>
</evidence>
<dbReference type="CDD" id="cd17546">
    <property type="entry name" value="REC_hyHK_CKI1_RcsC-like"/>
    <property type="match status" value="1"/>
</dbReference>